<reference evidence="3 4" key="1">
    <citation type="journal article" date="2020" name="ISME J.">
        <title>Uncovering the hidden diversity of litter-decomposition mechanisms in mushroom-forming fungi.</title>
        <authorList>
            <person name="Floudas D."/>
            <person name="Bentzer J."/>
            <person name="Ahren D."/>
            <person name="Johansson T."/>
            <person name="Persson P."/>
            <person name="Tunlid A."/>
        </authorList>
    </citation>
    <scope>NUCLEOTIDE SEQUENCE [LARGE SCALE GENOMIC DNA]</scope>
    <source>
        <strain evidence="3 4">CBS 175.51</strain>
    </source>
</reference>
<dbReference type="GO" id="GO:0016491">
    <property type="term" value="F:oxidoreductase activity"/>
    <property type="evidence" value="ECO:0007669"/>
    <property type="project" value="InterPro"/>
</dbReference>
<dbReference type="InterPro" id="IPR033909">
    <property type="entry name" value="RNR_small"/>
</dbReference>
<proteinExistence type="inferred from homology"/>
<evidence type="ECO:0000313" key="3">
    <source>
        <dbReference type="EMBL" id="KAF5325923.1"/>
    </source>
</evidence>
<dbReference type="InterPro" id="IPR030475">
    <property type="entry name" value="RNR_small_AS"/>
</dbReference>
<evidence type="ECO:0000256" key="1">
    <source>
        <dbReference type="ARBA" id="ARBA00009303"/>
    </source>
</evidence>
<keyword evidence="4" id="KW-1185">Reference proteome</keyword>
<dbReference type="Gene3D" id="1.10.620.20">
    <property type="entry name" value="Ribonucleotide Reductase, subunit A"/>
    <property type="match status" value="1"/>
</dbReference>
<dbReference type="PANTHER" id="PTHR23409:SF18">
    <property type="entry name" value="RIBONUCLEOSIDE-DIPHOSPHATE REDUCTASE SUBUNIT M2"/>
    <property type="match status" value="1"/>
</dbReference>
<dbReference type="InterPro" id="IPR009078">
    <property type="entry name" value="Ferritin-like_SF"/>
</dbReference>
<comment type="caution">
    <text evidence="3">The sequence shown here is derived from an EMBL/GenBank/DDBJ whole genome shotgun (WGS) entry which is preliminary data.</text>
</comment>
<dbReference type="Pfam" id="PF00268">
    <property type="entry name" value="Ribonuc_red_sm"/>
    <property type="match status" value="1"/>
</dbReference>
<sequence>MKQPSDLVNGAESARQGASEVEEVGYVIQGPTSMEEEVGKDIRRPPGDDVEPPGDPTLVQNGGSAARGAASEVEEGDRDIAQGPISLEEGARNVVQGPENAEPSGDPSLVQNGESSTQVDSGVEEEDRDIAQGISGLAEEGGKVVQRHPGEGAEMHGDPILAQSGDVKIVFPIRYPSLWQMYTDARDAFWRPAEIDLSVDIRQWSTHLTEGERFVLTRVLAFFATADGLVAENLVERFSQDVAIFEAKYFYGFQIMMENIHAETYARLIDALIQDEKEKQSVLKWSVDLPSISAKNQWAAKWITDARRSFAERLVAFACVEGIFFSSSFAVIFWFKEKGVMPGLCQSNDLISRDEGMHTDFACSLLRELRDRPSEYTVQSIVAEAVKIESDFVTDSLSTHLLGLPVRDMHGYIRYAADRLLENMGYLPMFRVQNPLPQMLLIGLPSRTNIFEKRSTEYRLPLIERSEDEDGAYPQGVFG</sequence>
<evidence type="ECO:0000256" key="2">
    <source>
        <dbReference type="SAM" id="MobiDB-lite"/>
    </source>
</evidence>
<name>A0A8H5BMJ9_9AGAR</name>
<accession>A0A8H5BMJ9</accession>
<dbReference type="OrthoDB" id="3032728at2759"/>
<comment type="similarity">
    <text evidence="1">Belongs to the ribonucleoside diphosphate reductase small chain family.</text>
</comment>
<feature type="compositionally biased region" description="Polar residues" evidence="2">
    <location>
        <begin position="109"/>
        <end position="120"/>
    </location>
</feature>
<feature type="region of interest" description="Disordered" evidence="2">
    <location>
        <begin position="1"/>
        <end position="125"/>
    </location>
</feature>
<dbReference type="InterPro" id="IPR000358">
    <property type="entry name" value="RNR_small_fam"/>
</dbReference>
<gene>
    <name evidence="3" type="ORF">D9611_000999</name>
</gene>
<dbReference type="AlphaFoldDB" id="A0A8H5BMJ9"/>
<dbReference type="GO" id="GO:0009263">
    <property type="term" value="P:deoxyribonucleotide biosynthetic process"/>
    <property type="evidence" value="ECO:0007669"/>
    <property type="project" value="InterPro"/>
</dbReference>
<evidence type="ECO:0000313" key="4">
    <source>
        <dbReference type="Proteomes" id="UP000541558"/>
    </source>
</evidence>
<dbReference type="EMBL" id="JAACJK010000163">
    <property type="protein sequence ID" value="KAF5325923.1"/>
    <property type="molecule type" value="Genomic_DNA"/>
</dbReference>
<dbReference type="Proteomes" id="UP000541558">
    <property type="component" value="Unassembled WGS sequence"/>
</dbReference>
<dbReference type="SUPFAM" id="SSF47240">
    <property type="entry name" value="Ferritin-like"/>
    <property type="match status" value="1"/>
</dbReference>
<dbReference type="PANTHER" id="PTHR23409">
    <property type="entry name" value="RIBONUCLEOSIDE-DIPHOSPHATE REDUCTASE SMALL CHAIN"/>
    <property type="match status" value="1"/>
</dbReference>
<organism evidence="3 4">
    <name type="scientific">Ephemerocybe angulata</name>
    <dbReference type="NCBI Taxonomy" id="980116"/>
    <lineage>
        <taxon>Eukaryota</taxon>
        <taxon>Fungi</taxon>
        <taxon>Dikarya</taxon>
        <taxon>Basidiomycota</taxon>
        <taxon>Agaricomycotina</taxon>
        <taxon>Agaricomycetes</taxon>
        <taxon>Agaricomycetidae</taxon>
        <taxon>Agaricales</taxon>
        <taxon>Agaricineae</taxon>
        <taxon>Psathyrellaceae</taxon>
        <taxon>Ephemerocybe</taxon>
    </lineage>
</organism>
<protein>
    <submittedName>
        <fullName evidence="3">Uncharacterized protein</fullName>
    </submittedName>
</protein>
<dbReference type="PROSITE" id="PS00368">
    <property type="entry name" value="RIBORED_SMALL"/>
    <property type="match status" value="1"/>
</dbReference>
<dbReference type="InterPro" id="IPR012348">
    <property type="entry name" value="RNR-like"/>
</dbReference>
<feature type="compositionally biased region" description="Basic and acidic residues" evidence="2">
    <location>
        <begin position="37"/>
        <end position="47"/>
    </location>
</feature>
<dbReference type="CDD" id="cd01049">
    <property type="entry name" value="RNRR2"/>
    <property type="match status" value="1"/>
</dbReference>